<proteinExistence type="predicted"/>
<dbReference type="EMBL" id="LN831776">
    <property type="protein sequence ID" value="CQR58232.1"/>
    <property type="molecule type" value="Genomic_DNA"/>
</dbReference>
<organism evidence="2 3">
    <name type="scientific">Paenibacillus riograndensis SBR5</name>
    <dbReference type="NCBI Taxonomy" id="1073571"/>
    <lineage>
        <taxon>Bacteria</taxon>
        <taxon>Bacillati</taxon>
        <taxon>Bacillota</taxon>
        <taxon>Bacilli</taxon>
        <taxon>Bacillales</taxon>
        <taxon>Paenibacillaceae</taxon>
        <taxon>Paenibacillus</taxon>
        <taxon>Paenibacillus sonchi group</taxon>
    </lineage>
</organism>
<gene>
    <name evidence="2" type="ORF">PRIO_5845</name>
</gene>
<keyword evidence="1" id="KW-0812">Transmembrane</keyword>
<feature type="transmembrane region" description="Helical" evidence="1">
    <location>
        <begin position="346"/>
        <end position="370"/>
    </location>
</feature>
<accession>A0A0E4CZ78</accession>
<dbReference type="RefSeq" id="WP_020431486.1">
    <property type="nucleotide sequence ID" value="NZ_AGBD01001290.1"/>
</dbReference>
<feature type="transmembrane region" description="Helical" evidence="1">
    <location>
        <begin position="300"/>
        <end position="321"/>
    </location>
</feature>
<feature type="transmembrane region" description="Helical" evidence="1">
    <location>
        <begin position="12"/>
        <end position="31"/>
    </location>
</feature>
<feature type="transmembrane region" description="Helical" evidence="1">
    <location>
        <begin position="268"/>
        <end position="293"/>
    </location>
</feature>
<dbReference type="Proteomes" id="UP000033163">
    <property type="component" value="Chromosome I"/>
</dbReference>
<feature type="transmembrane region" description="Helical" evidence="1">
    <location>
        <begin position="167"/>
        <end position="187"/>
    </location>
</feature>
<dbReference type="AlphaFoldDB" id="A0A0E4CZ78"/>
<name>A0A0E4CZ78_9BACL</name>
<dbReference type="PATRIC" id="fig|1073571.4.peg.6275"/>
<evidence type="ECO:0000313" key="2">
    <source>
        <dbReference type="EMBL" id="CQR58232.1"/>
    </source>
</evidence>
<dbReference type="HOGENOM" id="CLU_725300_0_0_9"/>
<feature type="transmembrane region" description="Helical" evidence="1">
    <location>
        <begin position="214"/>
        <end position="238"/>
    </location>
</feature>
<dbReference type="KEGG" id="pri:PRIO_5845"/>
<protein>
    <submittedName>
        <fullName evidence="2">Putative membrane protein</fullName>
    </submittedName>
</protein>
<keyword evidence="1" id="KW-0472">Membrane</keyword>
<sequence length="381" mass="43104">MSYLSKLNRSKILNINVFGFIMALFLILTFYNLDIIKTGYLNQARYEVTDGTEYRYLYQPEVLDEVKVNKILEKYRGLSLPEDRNTADVADLPALDMIIQVYGSDWTGIRDVSAEQFYQDRSDIIRSAQEEAGSSREGNSNGTFAAASLSEPIRMGYAEGWKNVNSGMSQCVFIVLVLISIVLVPIFNEDETLGMDGLVKSTRFGKRKLSRIRIINAFQLSSLLYLAAVAIYITPIFFMYGVQGADLPIQSSPQFFLSTVEVNYFEQFLINLVIGYMAISLMTGITLLISVLVTQVYTGYALLLFTIAISYGIQMSEVFFLKHYVGNFLPMQIAEFNSFYTSFESYGGISTIIAVPSITVAVLFILLLFLPRWINKRMRYV</sequence>
<keyword evidence="1" id="KW-1133">Transmembrane helix</keyword>
<evidence type="ECO:0000313" key="3">
    <source>
        <dbReference type="Proteomes" id="UP000033163"/>
    </source>
</evidence>
<reference evidence="3" key="1">
    <citation type="submission" date="2015-03" db="EMBL/GenBank/DDBJ databases">
        <authorList>
            <person name="Wibberg D."/>
        </authorList>
    </citation>
    <scope>NUCLEOTIDE SEQUENCE [LARGE SCALE GENOMIC DNA]</scope>
</reference>
<evidence type="ECO:0000256" key="1">
    <source>
        <dbReference type="SAM" id="Phobius"/>
    </source>
</evidence>